<evidence type="ECO:0000313" key="4">
    <source>
        <dbReference type="Proteomes" id="UP000813385"/>
    </source>
</evidence>
<proteinExistence type="predicted"/>
<keyword evidence="1" id="KW-0175">Coiled coil</keyword>
<dbReference type="EMBL" id="JAGPXD010000004">
    <property type="protein sequence ID" value="KAH7358113.1"/>
    <property type="molecule type" value="Genomic_DNA"/>
</dbReference>
<feature type="domain" description="F-box" evidence="2">
    <location>
        <begin position="90"/>
        <end position="134"/>
    </location>
</feature>
<dbReference type="InterPro" id="IPR001810">
    <property type="entry name" value="F-box_dom"/>
</dbReference>
<dbReference type="AlphaFoldDB" id="A0A8K0X0X6"/>
<dbReference type="OrthoDB" id="3766406at2759"/>
<protein>
    <recommendedName>
        <fullName evidence="2">F-box domain-containing protein</fullName>
    </recommendedName>
</protein>
<dbReference type="PROSITE" id="PS50181">
    <property type="entry name" value="FBOX"/>
    <property type="match status" value="1"/>
</dbReference>
<sequence>MDDPREVIDHLKKKVERLEKELGGSEKMLDIARNAMQQALRLADGFIDHKVSQDLEIDRQNQQIVSQRKTIAHHLSTISSLQDKLVGRGPSPLLSLPPEILELVVANVPPADSFFLSQTCQTLRALAFQRWKGKVEFPNGEKKFTFLLAVALRLDDAWACLFCEKIHFADVRYMPGTTLYFQKSCYRGDPVKYHIFGPARDTRENNDEDDSDCGSLDGMPKVWKKLEYRQVQLALKYILRGERHKARPFLKAHAHSESAESFFKEKQGKMHFYFQPKIIDGRYIAYTEYTLQVTQNRLIYLSDLHEPIYLDPCLHEHHDHTNKGNGRGLYLIGNRGVEKTASCKHCASDFAYISEGDRYQVRTWRYFGQYYRDVAAFSMQADSKRPTGQKFLGEHVAGSVRKLWEEAD</sequence>
<accession>A0A8K0X0X6</accession>
<gene>
    <name evidence="3" type="ORF">B0T11DRAFT_283711</name>
</gene>
<evidence type="ECO:0000259" key="2">
    <source>
        <dbReference type="PROSITE" id="PS50181"/>
    </source>
</evidence>
<dbReference type="Pfam" id="PF00646">
    <property type="entry name" value="F-box"/>
    <property type="match status" value="1"/>
</dbReference>
<name>A0A8K0X0X6_9PEZI</name>
<organism evidence="3 4">
    <name type="scientific">Plectosphaerella cucumerina</name>
    <dbReference type="NCBI Taxonomy" id="40658"/>
    <lineage>
        <taxon>Eukaryota</taxon>
        <taxon>Fungi</taxon>
        <taxon>Dikarya</taxon>
        <taxon>Ascomycota</taxon>
        <taxon>Pezizomycotina</taxon>
        <taxon>Sordariomycetes</taxon>
        <taxon>Hypocreomycetidae</taxon>
        <taxon>Glomerellales</taxon>
        <taxon>Plectosphaerellaceae</taxon>
        <taxon>Plectosphaerella</taxon>
    </lineage>
</organism>
<reference evidence="3" key="1">
    <citation type="journal article" date="2021" name="Nat. Commun.">
        <title>Genetic determinants of endophytism in the Arabidopsis root mycobiome.</title>
        <authorList>
            <person name="Mesny F."/>
            <person name="Miyauchi S."/>
            <person name="Thiergart T."/>
            <person name="Pickel B."/>
            <person name="Atanasova L."/>
            <person name="Karlsson M."/>
            <person name="Huettel B."/>
            <person name="Barry K.W."/>
            <person name="Haridas S."/>
            <person name="Chen C."/>
            <person name="Bauer D."/>
            <person name="Andreopoulos W."/>
            <person name="Pangilinan J."/>
            <person name="LaButti K."/>
            <person name="Riley R."/>
            <person name="Lipzen A."/>
            <person name="Clum A."/>
            <person name="Drula E."/>
            <person name="Henrissat B."/>
            <person name="Kohler A."/>
            <person name="Grigoriev I.V."/>
            <person name="Martin F.M."/>
            <person name="Hacquard S."/>
        </authorList>
    </citation>
    <scope>NUCLEOTIDE SEQUENCE</scope>
    <source>
        <strain evidence="3">MPI-CAGE-AT-0016</strain>
    </source>
</reference>
<keyword evidence="4" id="KW-1185">Reference proteome</keyword>
<evidence type="ECO:0000313" key="3">
    <source>
        <dbReference type="EMBL" id="KAH7358113.1"/>
    </source>
</evidence>
<dbReference type="SUPFAM" id="SSF81383">
    <property type="entry name" value="F-box domain"/>
    <property type="match status" value="1"/>
</dbReference>
<dbReference type="InterPro" id="IPR036047">
    <property type="entry name" value="F-box-like_dom_sf"/>
</dbReference>
<dbReference type="Proteomes" id="UP000813385">
    <property type="component" value="Unassembled WGS sequence"/>
</dbReference>
<evidence type="ECO:0000256" key="1">
    <source>
        <dbReference type="SAM" id="Coils"/>
    </source>
</evidence>
<comment type="caution">
    <text evidence="3">The sequence shown here is derived from an EMBL/GenBank/DDBJ whole genome shotgun (WGS) entry which is preliminary data.</text>
</comment>
<dbReference type="CDD" id="cd09917">
    <property type="entry name" value="F-box_SF"/>
    <property type="match status" value="1"/>
</dbReference>
<feature type="coiled-coil region" evidence="1">
    <location>
        <begin position="1"/>
        <end position="35"/>
    </location>
</feature>